<feature type="region of interest" description="Disordered" evidence="6">
    <location>
        <begin position="483"/>
        <end position="613"/>
    </location>
</feature>
<evidence type="ECO:0000259" key="7">
    <source>
        <dbReference type="PROSITE" id="PS51721"/>
    </source>
</evidence>
<dbReference type="InterPro" id="IPR030378">
    <property type="entry name" value="G_CP_dom"/>
</dbReference>
<keyword evidence="3 5" id="KW-0342">GTP-binding</keyword>
<gene>
    <name evidence="8" type="primary">Gnl2</name>
    <name evidence="8" type="ORF">SNEC2469_LOCUS6916</name>
</gene>
<dbReference type="InterPro" id="IPR012971">
    <property type="entry name" value="NOG2_N_dom"/>
</dbReference>
<evidence type="ECO:0000256" key="5">
    <source>
        <dbReference type="RuleBase" id="RU364023"/>
    </source>
</evidence>
<dbReference type="Gene3D" id="1.10.1580.10">
    <property type="match status" value="1"/>
</dbReference>
<evidence type="ECO:0000256" key="1">
    <source>
        <dbReference type="ARBA" id="ARBA00004604"/>
    </source>
</evidence>
<dbReference type="PROSITE" id="PS51721">
    <property type="entry name" value="G_CP"/>
    <property type="match status" value="1"/>
</dbReference>
<dbReference type="AlphaFoldDB" id="A0A812NB22"/>
<dbReference type="Proteomes" id="UP000601435">
    <property type="component" value="Unassembled WGS sequence"/>
</dbReference>
<organism evidence="8 9">
    <name type="scientific">Symbiodinium necroappetens</name>
    <dbReference type="NCBI Taxonomy" id="1628268"/>
    <lineage>
        <taxon>Eukaryota</taxon>
        <taxon>Sar</taxon>
        <taxon>Alveolata</taxon>
        <taxon>Dinophyceae</taxon>
        <taxon>Suessiales</taxon>
        <taxon>Symbiodiniaceae</taxon>
        <taxon>Symbiodinium</taxon>
    </lineage>
</organism>
<dbReference type="Pfam" id="PF01926">
    <property type="entry name" value="MMR_HSR1"/>
    <property type="match status" value="1"/>
</dbReference>
<feature type="compositionally biased region" description="Basic and acidic residues" evidence="6">
    <location>
        <begin position="551"/>
        <end position="565"/>
    </location>
</feature>
<evidence type="ECO:0000256" key="3">
    <source>
        <dbReference type="ARBA" id="ARBA00023134"/>
    </source>
</evidence>
<keyword evidence="9" id="KW-1185">Reference proteome</keyword>
<keyword evidence="4 5" id="KW-0539">Nucleus</keyword>
<feature type="compositionally biased region" description="Acidic residues" evidence="6">
    <location>
        <begin position="490"/>
        <end position="503"/>
    </location>
</feature>
<feature type="compositionally biased region" description="Basic residues" evidence="6">
    <location>
        <begin position="1"/>
        <end position="13"/>
    </location>
</feature>
<accession>A0A812NB22</accession>
<comment type="subcellular location">
    <subcellularLocation>
        <location evidence="1 5">Nucleus</location>
        <location evidence="1 5">Nucleolus</location>
    </subcellularLocation>
</comment>
<protein>
    <recommendedName>
        <fullName evidence="5">Nucleolar GTP-binding protein 2</fullName>
    </recommendedName>
</protein>
<dbReference type="EMBL" id="CAJNJA010011919">
    <property type="protein sequence ID" value="CAE7283473.1"/>
    <property type="molecule type" value="Genomic_DNA"/>
</dbReference>
<dbReference type="InterPro" id="IPR006073">
    <property type="entry name" value="GTP-bd"/>
</dbReference>
<sequence length="613" mass="68490">MAGRGKAKAKHGAKTGAANRGAKKGQGALRPGSALKRSAASARPGRSVKGETRISKPGSHLRSEGTIKRLQLYNSKPDLKRRKEQALLPVRIQPDRRWFGNTRVIAQDKMQHFRETIAKGVEDPYSVVLKSSKLPMSLLRETQEKASRMDLLSVSPFQEVFSRKHQQKRAKIGAAEKRAEGYNKEGSNRDHRALVDADGHQKEEEAAGGHFGEEIFNKGTSRRIWAELYKVVDAADVLCFVLDARDPMGTRCKQLERELRRSRQHKHIVLLINKVDLVPTWVTRRWVQQLTRDFPTLAFHASITNPFGKNALLNLLRQFGNLLKEKKHVTVGMIGYPNVGKSSVINTLKRKKVCKAAPVPGETRVWQYIALTKRIYLLDCPGIVPPTASDFAQDCAKVLKGVVRAERLKTPSDYIHEVLERVKKPYLLQRYRLPAETTWRDSEEFLSILGKKMGKLVKGGEADIDTAARIVLYDWQRGRIPYFTAPPTENENDEEQEQEEADSEAGAPGEPKESLQSLAALKEIPKAHAFDEEDRGGEPAEPSASAAEDLPCEKRRRGEEAAQEPKKRRKRRARGTDRTAPSADAGPAVLLAPGTAEWRVPWPPGTADALALL</sequence>
<name>A0A812NB22_9DINO</name>
<dbReference type="Gene3D" id="3.40.50.300">
    <property type="entry name" value="P-loop containing nucleotide triphosphate hydrolases"/>
    <property type="match status" value="1"/>
</dbReference>
<dbReference type="CDD" id="cd01858">
    <property type="entry name" value="NGP_1"/>
    <property type="match status" value="1"/>
</dbReference>
<comment type="similarity">
    <text evidence="5">Belongs to the TRAFAC class YlqF/YawG GTPase family. NOG2 subfamily.</text>
</comment>
<evidence type="ECO:0000256" key="6">
    <source>
        <dbReference type="SAM" id="MobiDB-lite"/>
    </source>
</evidence>
<dbReference type="PANTHER" id="PTHR11089">
    <property type="entry name" value="GTP-BINDING PROTEIN-RELATED"/>
    <property type="match status" value="1"/>
</dbReference>
<keyword evidence="2 5" id="KW-0547">Nucleotide-binding</keyword>
<feature type="domain" description="CP-type G" evidence="7">
    <location>
        <begin position="225"/>
        <end position="386"/>
    </location>
</feature>
<proteinExistence type="inferred from homology"/>
<dbReference type="GO" id="GO:0005525">
    <property type="term" value="F:GTP binding"/>
    <property type="evidence" value="ECO:0007669"/>
    <property type="project" value="UniProtKB-KW"/>
</dbReference>
<comment type="function">
    <text evidence="5">GTPase that associates with pre-60S ribosomal subunits in the nucleolus and is required for their nuclear export and maturation.</text>
</comment>
<dbReference type="PANTHER" id="PTHR11089:SF9">
    <property type="entry name" value="NUCLEOLAR GTP-BINDING PROTEIN 2"/>
    <property type="match status" value="1"/>
</dbReference>
<dbReference type="GO" id="GO:0005730">
    <property type="term" value="C:nucleolus"/>
    <property type="evidence" value="ECO:0007669"/>
    <property type="project" value="UniProtKB-SubCell"/>
</dbReference>
<comment type="caution">
    <text evidence="8">The sequence shown here is derived from an EMBL/GenBank/DDBJ whole genome shotgun (WGS) entry which is preliminary data.</text>
</comment>
<dbReference type="InterPro" id="IPR027417">
    <property type="entry name" value="P-loop_NTPase"/>
</dbReference>
<dbReference type="FunFam" id="3.40.50.300:FF:000559">
    <property type="entry name" value="Nuclear/nucleolar GTPase 2"/>
    <property type="match status" value="1"/>
</dbReference>
<dbReference type="InterPro" id="IPR050755">
    <property type="entry name" value="TRAFAC_YlqF/YawG_RiboMat"/>
</dbReference>
<dbReference type="PRINTS" id="PR00326">
    <property type="entry name" value="GTP1OBG"/>
</dbReference>
<evidence type="ECO:0000313" key="9">
    <source>
        <dbReference type="Proteomes" id="UP000601435"/>
    </source>
</evidence>
<feature type="region of interest" description="Disordered" evidence="6">
    <location>
        <begin position="1"/>
        <end position="66"/>
    </location>
</feature>
<evidence type="ECO:0000256" key="2">
    <source>
        <dbReference type="ARBA" id="ARBA00022741"/>
    </source>
</evidence>
<feature type="compositionally biased region" description="Low complexity" evidence="6">
    <location>
        <begin position="539"/>
        <end position="548"/>
    </location>
</feature>
<dbReference type="Pfam" id="PF08153">
    <property type="entry name" value="NGP1NT"/>
    <property type="match status" value="1"/>
</dbReference>
<evidence type="ECO:0000313" key="8">
    <source>
        <dbReference type="EMBL" id="CAE7283473.1"/>
    </source>
</evidence>
<dbReference type="OrthoDB" id="444945at2759"/>
<reference evidence="8" key="1">
    <citation type="submission" date="2021-02" db="EMBL/GenBank/DDBJ databases">
        <authorList>
            <person name="Dougan E. K."/>
            <person name="Rhodes N."/>
            <person name="Thang M."/>
            <person name="Chan C."/>
        </authorList>
    </citation>
    <scope>NUCLEOTIDE SEQUENCE</scope>
</reference>
<dbReference type="InterPro" id="IPR023179">
    <property type="entry name" value="GTP-bd_ortho_bundle_sf"/>
</dbReference>
<evidence type="ECO:0000256" key="4">
    <source>
        <dbReference type="ARBA" id="ARBA00023242"/>
    </source>
</evidence>
<dbReference type="InterPro" id="IPR024929">
    <property type="entry name" value="GNL2_CP_dom"/>
</dbReference>
<dbReference type="SUPFAM" id="SSF52540">
    <property type="entry name" value="P-loop containing nucleoside triphosphate hydrolases"/>
    <property type="match status" value="1"/>
</dbReference>